<evidence type="ECO:0000313" key="2">
    <source>
        <dbReference type="WBParaSite" id="Minc3s02094g28246"/>
    </source>
</evidence>
<keyword evidence="1" id="KW-1185">Reference proteome</keyword>
<dbReference type="Proteomes" id="UP000887563">
    <property type="component" value="Unplaced"/>
</dbReference>
<organism evidence="1 2">
    <name type="scientific">Meloidogyne incognita</name>
    <name type="common">Southern root-knot nematode worm</name>
    <name type="synonym">Oxyuris incognita</name>
    <dbReference type="NCBI Taxonomy" id="6306"/>
    <lineage>
        <taxon>Eukaryota</taxon>
        <taxon>Metazoa</taxon>
        <taxon>Ecdysozoa</taxon>
        <taxon>Nematoda</taxon>
        <taxon>Chromadorea</taxon>
        <taxon>Rhabditida</taxon>
        <taxon>Tylenchina</taxon>
        <taxon>Tylenchomorpha</taxon>
        <taxon>Tylenchoidea</taxon>
        <taxon>Meloidogynidae</taxon>
        <taxon>Meloidogyninae</taxon>
        <taxon>Meloidogyne</taxon>
        <taxon>Meloidogyne incognita group</taxon>
    </lineage>
</organism>
<protein>
    <submittedName>
        <fullName evidence="2">Uncharacterized protein</fullName>
    </submittedName>
</protein>
<accession>A0A914MT08</accession>
<dbReference type="WBParaSite" id="Minc3s02094g28246">
    <property type="protein sequence ID" value="Minc3s02094g28246"/>
    <property type="gene ID" value="Minc3s02094g28246"/>
</dbReference>
<evidence type="ECO:0000313" key="1">
    <source>
        <dbReference type="Proteomes" id="UP000887563"/>
    </source>
</evidence>
<dbReference type="AlphaFoldDB" id="A0A914MT08"/>
<sequence length="153" mass="17694">MKNIGICRYFSVFIGITVGNTVRNTVLQHFEFHRYFSVSVFFGITVRNTVRNKIPISSDNDEIIKHGRLQRTEFYLGILDVKAKHSIRHLTGDKYIQIKYMCLGTFVCDDCGVTIRNVSQQFQYTQKHAEDAEEACFRACFCFSGLRPSCFLI</sequence>
<proteinExistence type="predicted"/>
<reference evidence="2" key="1">
    <citation type="submission" date="2022-11" db="UniProtKB">
        <authorList>
            <consortium name="WormBaseParasite"/>
        </authorList>
    </citation>
    <scope>IDENTIFICATION</scope>
</reference>
<name>A0A914MT08_MELIC</name>